<accession>A0A6A5FYH8</accession>
<dbReference type="GeneID" id="9822314"/>
<feature type="compositionally biased region" description="Basic and acidic residues" evidence="1">
    <location>
        <begin position="1"/>
        <end position="18"/>
    </location>
</feature>
<comment type="caution">
    <text evidence="2">The sequence shown here is derived from an EMBL/GenBank/DDBJ whole genome shotgun (WGS) entry which is preliminary data.</text>
</comment>
<evidence type="ECO:0000313" key="2">
    <source>
        <dbReference type="EMBL" id="KAF1747613.1"/>
    </source>
</evidence>
<name>A0A6A5FYH8_CAERE</name>
<reference evidence="2 3" key="1">
    <citation type="submission" date="2019-12" db="EMBL/GenBank/DDBJ databases">
        <title>Chromosome-level assembly of the Caenorhabditis remanei genome.</title>
        <authorList>
            <person name="Teterina A.A."/>
            <person name="Willis J.H."/>
            <person name="Phillips P.C."/>
        </authorList>
    </citation>
    <scope>NUCLEOTIDE SEQUENCE [LARGE SCALE GENOMIC DNA]</scope>
    <source>
        <strain evidence="2 3">PX506</strain>
        <tissue evidence="2">Whole organism</tissue>
    </source>
</reference>
<feature type="compositionally biased region" description="Low complexity" evidence="1">
    <location>
        <begin position="35"/>
        <end position="52"/>
    </location>
</feature>
<feature type="region of interest" description="Disordered" evidence="1">
    <location>
        <begin position="91"/>
        <end position="137"/>
    </location>
</feature>
<feature type="compositionally biased region" description="Low complexity" evidence="1">
    <location>
        <begin position="100"/>
        <end position="137"/>
    </location>
</feature>
<dbReference type="RefSeq" id="XP_003117802.2">
    <property type="nucleotide sequence ID" value="XM_003117754.2"/>
</dbReference>
<dbReference type="KEGG" id="crq:GCK72_024078"/>
<dbReference type="CTD" id="9822314"/>
<evidence type="ECO:0000256" key="1">
    <source>
        <dbReference type="SAM" id="MobiDB-lite"/>
    </source>
</evidence>
<sequence>MPPDINRNDPEPCPERIFPRMPRLMEPIIHPPPRAQQAQNRNRNQAAGPNNNNEERDEAQRRRLPFIFRLIIGPQIARYLRMRRAMNDARDQNVNGNALPPTNGSGPNPNGQSTFGSGAATSGAGPSTSGSGLSRQN</sequence>
<dbReference type="AlphaFoldDB" id="A0A6A5FYH8"/>
<feature type="region of interest" description="Disordered" evidence="1">
    <location>
        <begin position="1"/>
        <end position="63"/>
    </location>
</feature>
<protein>
    <submittedName>
        <fullName evidence="2">Uncharacterized protein</fullName>
    </submittedName>
</protein>
<dbReference type="EMBL" id="WUAV01000006">
    <property type="protein sequence ID" value="KAF1747613.1"/>
    <property type="molecule type" value="Genomic_DNA"/>
</dbReference>
<gene>
    <name evidence="2" type="ORF">GCK72_024078</name>
</gene>
<organism evidence="2 3">
    <name type="scientific">Caenorhabditis remanei</name>
    <name type="common">Caenorhabditis vulgaris</name>
    <dbReference type="NCBI Taxonomy" id="31234"/>
    <lineage>
        <taxon>Eukaryota</taxon>
        <taxon>Metazoa</taxon>
        <taxon>Ecdysozoa</taxon>
        <taxon>Nematoda</taxon>
        <taxon>Chromadorea</taxon>
        <taxon>Rhabditida</taxon>
        <taxon>Rhabditina</taxon>
        <taxon>Rhabditomorpha</taxon>
        <taxon>Rhabditoidea</taxon>
        <taxon>Rhabditidae</taxon>
        <taxon>Peloderinae</taxon>
        <taxon>Caenorhabditis</taxon>
    </lineage>
</organism>
<evidence type="ECO:0000313" key="3">
    <source>
        <dbReference type="Proteomes" id="UP000483820"/>
    </source>
</evidence>
<proteinExistence type="predicted"/>
<dbReference type="Proteomes" id="UP000483820">
    <property type="component" value="Chromosome X"/>
</dbReference>